<evidence type="ECO:0000256" key="23">
    <source>
        <dbReference type="PIRSR" id="PIRSR601211-2"/>
    </source>
</evidence>
<dbReference type="AlphaFoldDB" id="A0A8C8W7P4"/>
<feature type="disulfide bond" evidence="24">
    <location>
        <begin position="106"/>
        <end position="118"/>
    </location>
</feature>
<comment type="catalytic activity">
    <reaction evidence="26">
        <text>a 1,2-diacyl-sn-glycero-3-phosphocholine + H2O = a 1-acyl-sn-glycero-3-phosphocholine + a fatty acid + H(+)</text>
        <dbReference type="Rhea" id="RHEA:15801"/>
        <dbReference type="ChEBI" id="CHEBI:15377"/>
        <dbReference type="ChEBI" id="CHEBI:15378"/>
        <dbReference type="ChEBI" id="CHEBI:28868"/>
        <dbReference type="ChEBI" id="CHEBI:57643"/>
        <dbReference type="ChEBI" id="CHEBI:58168"/>
        <dbReference type="EC" id="3.1.1.4"/>
    </reaction>
</comment>
<feature type="domain" description="Phospholipase A2-like central" evidence="27">
    <location>
        <begin position="23"/>
        <end position="142"/>
    </location>
</feature>
<keyword evidence="8" id="KW-0068">Autocatalytic cleavage</keyword>
<comment type="cofactor">
    <cofactor evidence="23">
        <name>Ca(2+)</name>
        <dbReference type="ChEBI" id="CHEBI:29108"/>
    </cofactor>
    <text evidence="23">Binds 1 Ca(2+) ion per subunit.</text>
</comment>
<dbReference type="GO" id="GO:0016042">
    <property type="term" value="P:lipid catabolic process"/>
    <property type="evidence" value="ECO:0007669"/>
    <property type="project" value="InterPro"/>
</dbReference>
<dbReference type="Ensembl" id="ENSPEMT00000034805.1">
    <property type="protein sequence ID" value="ENSPEMP00000036945.1"/>
    <property type="gene ID" value="ENSPEMG00000030171.1"/>
</dbReference>
<dbReference type="PROSITE" id="PS00119">
    <property type="entry name" value="PA2_ASP"/>
    <property type="match status" value="1"/>
</dbReference>
<dbReference type="InterPro" id="IPR033112">
    <property type="entry name" value="PLA2_Asp_AS"/>
</dbReference>
<name>A0A8C8W7P4_PERMB</name>
<dbReference type="GO" id="GO:0005102">
    <property type="term" value="F:signaling receptor binding"/>
    <property type="evidence" value="ECO:0007669"/>
    <property type="project" value="UniProtKB-ARBA"/>
</dbReference>
<sequence>VGLMELLCILAAGATAISISPRAVWQFDNAFKCSIPWISKFTEYNYYGCYCAFVNWNDRSAELDRCCKIHDNCYAQVKKMESCKFLIRNPYSSPYSYSCSGREITCSDENDPCEDFICNCDRQAAICISKTSYNKDYQGDHC</sequence>
<comment type="catalytic activity">
    <reaction evidence="21">
        <text>1-hexadecanoyl-2-(9Z,12Z-octadecadienoyl)-sn-glycero-3-phosphoethanolamine + H2O = 1-hexadecanoyl-sn-glycero-3-phosphoethanolamine + (9Z,12Z)-octadecadienoate + H(+)</text>
        <dbReference type="Rhea" id="RHEA:40815"/>
        <dbReference type="ChEBI" id="CHEBI:15377"/>
        <dbReference type="ChEBI" id="CHEBI:15378"/>
        <dbReference type="ChEBI" id="CHEBI:30245"/>
        <dbReference type="ChEBI" id="CHEBI:73004"/>
        <dbReference type="ChEBI" id="CHEBI:73008"/>
    </reaction>
    <physiologicalReaction direction="left-to-right" evidence="21">
        <dbReference type="Rhea" id="RHEA:40816"/>
    </physiologicalReaction>
</comment>
<comment type="catalytic activity">
    <reaction evidence="14">
        <text>N,1-dihexadecanoyl-2-(9Z,12Z-octadecadienoyl)-sn-glycero-3-phosphoethanolamine + H2O = N,1-dihexadecanoyl-sn-glycero-3-phosphoethanolamine + (9Z,12Z)-octadecadienoate + H(+)</text>
        <dbReference type="Rhea" id="RHEA:56424"/>
        <dbReference type="ChEBI" id="CHEBI:15377"/>
        <dbReference type="ChEBI" id="CHEBI:15378"/>
        <dbReference type="ChEBI" id="CHEBI:30245"/>
        <dbReference type="ChEBI" id="CHEBI:85334"/>
        <dbReference type="ChEBI" id="CHEBI:85335"/>
    </reaction>
    <physiologicalReaction direction="left-to-right" evidence="14">
        <dbReference type="Rhea" id="RHEA:56425"/>
    </physiologicalReaction>
</comment>
<comment type="catalytic activity">
    <reaction evidence="19">
        <text>1-hexadecanoyl-2-(5Z,8Z,11Z,14Z-eicosatetraenoyl)-sn-glycero-3-phosphocholine + H2O = 1-hexadecanoyl-sn-glycero-3-phosphocholine + (5Z,8Z,11Z,14Z)-eicosatetraenoate + H(+)</text>
        <dbReference type="Rhea" id="RHEA:40427"/>
        <dbReference type="ChEBI" id="CHEBI:15377"/>
        <dbReference type="ChEBI" id="CHEBI:15378"/>
        <dbReference type="ChEBI" id="CHEBI:32395"/>
        <dbReference type="ChEBI" id="CHEBI:72998"/>
        <dbReference type="ChEBI" id="CHEBI:73003"/>
    </reaction>
    <physiologicalReaction direction="left-to-right" evidence="19">
        <dbReference type="Rhea" id="RHEA:40428"/>
    </physiologicalReaction>
</comment>
<evidence type="ECO:0000256" key="8">
    <source>
        <dbReference type="ARBA" id="ARBA00022813"/>
    </source>
</evidence>
<feature type="active site" evidence="22">
    <location>
        <position position="70"/>
    </location>
</feature>
<dbReference type="GO" id="GO:0005543">
    <property type="term" value="F:phospholipid binding"/>
    <property type="evidence" value="ECO:0007669"/>
    <property type="project" value="TreeGrafter"/>
</dbReference>
<organism evidence="28 29">
    <name type="scientific">Peromyscus maniculatus bairdii</name>
    <name type="common">Prairie deer mouse</name>
    <dbReference type="NCBI Taxonomy" id="230844"/>
    <lineage>
        <taxon>Eukaryota</taxon>
        <taxon>Metazoa</taxon>
        <taxon>Chordata</taxon>
        <taxon>Craniata</taxon>
        <taxon>Vertebrata</taxon>
        <taxon>Euteleostomi</taxon>
        <taxon>Mammalia</taxon>
        <taxon>Eutheria</taxon>
        <taxon>Euarchontoglires</taxon>
        <taxon>Glires</taxon>
        <taxon>Rodentia</taxon>
        <taxon>Myomorpha</taxon>
        <taxon>Muroidea</taxon>
        <taxon>Cricetidae</taxon>
        <taxon>Neotominae</taxon>
        <taxon>Peromyscus</taxon>
    </lineage>
</organism>
<feature type="disulfide bond" evidence="24">
    <location>
        <begin position="83"/>
        <end position="113"/>
    </location>
</feature>
<feature type="binding site" evidence="23">
    <location>
        <position position="50"/>
    </location>
    <ligand>
        <name>Ca(2+)</name>
        <dbReference type="ChEBI" id="CHEBI:29108"/>
    </ligand>
</feature>
<comment type="catalytic activity">
    <reaction evidence="18">
        <text>1,2-dihexadecanoyl-sn-glycero-3-phosphocholine + H2O = 1-hexadecanoyl-sn-glycero-3-phosphocholine + hexadecanoate + H(+)</text>
        <dbReference type="Rhea" id="RHEA:41223"/>
        <dbReference type="ChEBI" id="CHEBI:7896"/>
        <dbReference type="ChEBI" id="CHEBI:15377"/>
        <dbReference type="ChEBI" id="CHEBI:15378"/>
        <dbReference type="ChEBI" id="CHEBI:72998"/>
        <dbReference type="ChEBI" id="CHEBI:72999"/>
    </reaction>
    <physiologicalReaction direction="left-to-right" evidence="18">
        <dbReference type="Rhea" id="RHEA:41224"/>
    </physiologicalReaction>
</comment>
<dbReference type="InterPro" id="IPR036444">
    <property type="entry name" value="PLipase_A2_dom_sf"/>
</dbReference>
<feature type="chain" id="PRO_5034612184" description="Phospholipase A2" evidence="26">
    <location>
        <begin position="17"/>
        <end position="142"/>
    </location>
</feature>
<evidence type="ECO:0000256" key="18">
    <source>
        <dbReference type="ARBA" id="ARBA00048227"/>
    </source>
</evidence>
<dbReference type="Gene3D" id="1.20.90.10">
    <property type="entry name" value="Phospholipase A2 domain"/>
    <property type="match status" value="1"/>
</dbReference>
<keyword evidence="29" id="KW-1185">Reference proteome</keyword>
<evidence type="ECO:0000256" key="12">
    <source>
        <dbReference type="ARBA" id="ARBA00023157"/>
    </source>
</evidence>
<dbReference type="GO" id="GO:0006633">
    <property type="term" value="P:fatty acid biosynthetic process"/>
    <property type="evidence" value="ECO:0007669"/>
    <property type="project" value="TreeGrafter"/>
</dbReference>
<feature type="disulfide bond" evidence="24">
    <location>
        <begin position="66"/>
        <end position="127"/>
    </location>
</feature>
<dbReference type="SMART" id="SM00085">
    <property type="entry name" value="PA2c"/>
    <property type="match status" value="1"/>
</dbReference>
<evidence type="ECO:0000256" key="22">
    <source>
        <dbReference type="PIRSR" id="PIRSR601211-1"/>
    </source>
</evidence>
<evidence type="ECO:0000256" key="11">
    <source>
        <dbReference type="ARBA" id="ARBA00023145"/>
    </source>
</evidence>
<dbReference type="Pfam" id="PF00068">
    <property type="entry name" value="Phospholip_A2_1"/>
    <property type="match status" value="1"/>
</dbReference>
<keyword evidence="10 26" id="KW-0443">Lipid metabolism</keyword>
<comment type="subcellular location">
    <subcellularLocation>
        <location evidence="1 26">Secreted</location>
    </subcellularLocation>
</comment>
<comment type="catalytic activity">
    <reaction evidence="17">
        <text>N-hexadecanoyl-1,2-di-(9Z-octadecenoyl)-sn-glycero-3-phosphoethanolamine + H2O = N-hexadecanoyl-1-(9Z-octadecenoyl)-sn-glycero-3-phosphoethanolamine + (9Z)-octadecenoate + H(+)</text>
        <dbReference type="Rhea" id="RHEA:45424"/>
        <dbReference type="ChEBI" id="CHEBI:15377"/>
        <dbReference type="ChEBI" id="CHEBI:15378"/>
        <dbReference type="ChEBI" id="CHEBI:30823"/>
        <dbReference type="ChEBI" id="CHEBI:78097"/>
        <dbReference type="ChEBI" id="CHEBI:85217"/>
    </reaction>
    <physiologicalReaction direction="left-to-right" evidence="17">
        <dbReference type="Rhea" id="RHEA:45425"/>
    </physiologicalReaction>
</comment>
<evidence type="ECO:0000256" key="20">
    <source>
        <dbReference type="ARBA" id="ARBA00048699"/>
    </source>
</evidence>
<feature type="active site" evidence="22">
    <location>
        <position position="121"/>
    </location>
</feature>
<evidence type="ECO:0000313" key="29">
    <source>
        <dbReference type="Proteomes" id="UP000694547"/>
    </source>
</evidence>
<dbReference type="GeneTree" id="ENSGT00940000154885"/>
<keyword evidence="12 24" id="KW-1015">Disulfide bond</keyword>
<keyword evidence="6 23" id="KW-0479">Metal-binding</keyword>
<evidence type="ECO:0000256" key="4">
    <source>
        <dbReference type="ARBA" id="ARBA00021721"/>
    </source>
</evidence>
<evidence type="ECO:0000256" key="6">
    <source>
        <dbReference type="ARBA" id="ARBA00022723"/>
    </source>
</evidence>
<reference evidence="28" key="2">
    <citation type="submission" date="2025-08" db="UniProtKB">
        <authorList>
            <consortium name="Ensembl"/>
        </authorList>
    </citation>
    <scope>IDENTIFICATION</scope>
</reference>
<dbReference type="GO" id="GO:0047498">
    <property type="term" value="F:calcium-dependent phospholipase A2 activity"/>
    <property type="evidence" value="ECO:0007669"/>
    <property type="project" value="TreeGrafter"/>
</dbReference>
<keyword evidence="9 23" id="KW-0106">Calcium</keyword>
<comment type="similarity">
    <text evidence="2 25">Belongs to the phospholipase A2 family.</text>
</comment>
<dbReference type="InterPro" id="IPR001211">
    <property type="entry name" value="PLA2"/>
</dbReference>
<comment type="catalytic activity">
    <reaction evidence="20">
        <text>1-hexadecanoyl-2-(9Z-octadecenoyl)-sn-glycero-3-phosphocholine + H2O = 1-hexadecanoyl-sn-glycero-3-phosphocholine + (9Z)-octadecenoate + H(+)</text>
        <dbReference type="Rhea" id="RHEA:38779"/>
        <dbReference type="ChEBI" id="CHEBI:15377"/>
        <dbReference type="ChEBI" id="CHEBI:15378"/>
        <dbReference type="ChEBI" id="CHEBI:30823"/>
        <dbReference type="ChEBI" id="CHEBI:72998"/>
        <dbReference type="ChEBI" id="CHEBI:73001"/>
    </reaction>
    <physiologicalReaction direction="left-to-right" evidence="20">
        <dbReference type="Rhea" id="RHEA:38780"/>
    </physiologicalReaction>
</comment>
<dbReference type="PANTHER" id="PTHR11716:SF94">
    <property type="entry name" value="PHOSPHOLIPASE A2"/>
    <property type="match status" value="1"/>
</dbReference>
<comment type="catalytic activity">
    <reaction evidence="15">
        <text>1-hexadecanoyl-2-(9Z-octadecenoyl)-sn-glycero-3-phospho-(1'-sn-glycerol) + H2O = 1-hexadecanoyl-sn-glycero-3-phospho-(1'-sn-glycerol) + (9Z)-octadecenoate + H(+)</text>
        <dbReference type="Rhea" id="RHEA:40919"/>
        <dbReference type="ChEBI" id="CHEBI:15377"/>
        <dbReference type="ChEBI" id="CHEBI:15378"/>
        <dbReference type="ChEBI" id="CHEBI:30823"/>
        <dbReference type="ChEBI" id="CHEBI:72841"/>
        <dbReference type="ChEBI" id="CHEBI:75158"/>
    </reaction>
    <physiologicalReaction direction="left-to-right" evidence="15">
        <dbReference type="Rhea" id="RHEA:40920"/>
    </physiologicalReaction>
</comment>
<feature type="binding site" evidence="23">
    <location>
        <position position="71"/>
    </location>
    <ligand>
        <name>Ca(2+)</name>
        <dbReference type="ChEBI" id="CHEBI:29108"/>
    </ligand>
</feature>
<evidence type="ECO:0000256" key="1">
    <source>
        <dbReference type="ARBA" id="ARBA00004613"/>
    </source>
</evidence>
<evidence type="ECO:0000256" key="24">
    <source>
        <dbReference type="PIRSR" id="PIRSR601211-3"/>
    </source>
</evidence>
<dbReference type="InterPro" id="IPR016090">
    <property type="entry name" value="PLA2-like_dom"/>
</dbReference>
<evidence type="ECO:0000256" key="25">
    <source>
        <dbReference type="RuleBase" id="RU003654"/>
    </source>
</evidence>
<proteinExistence type="inferred from homology"/>
<evidence type="ECO:0000256" key="19">
    <source>
        <dbReference type="ARBA" id="ARBA00048373"/>
    </source>
</evidence>
<protein>
    <recommendedName>
        <fullName evidence="4 26">Phospholipase A2</fullName>
        <ecNumber evidence="3 26">3.1.1.4</ecNumber>
    </recommendedName>
</protein>
<dbReference type="Proteomes" id="UP000694547">
    <property type="component" value="Chromosome 23"/>
</dbReference>
<keyword evidence="11" id="KW-0865">Zymogen</keyword>
<dbReference type="EC" id="3.1.1.4" evidence="3 26"/>
<evidence type="ECO:0000256" key="17">
    <source>
        <dbReference type="ARBA" id="ARBA00048221"/>
    </source>
</evidence>
<dbReference type="GO" id="GO:0005576">
    <property type="term" value="C:extracellular region"/>
    <property type="evidence" value="ECO:0007669"/>
    <property type="project" value="UniProtKB-SubCell"/>
</dbReference>
<evidence type="ECO:0000256" key="21">
    <source>
        <dbReference type="ARBA" id="ARBA00049039"/>
    </source>
</evidence>
<evidence type="ECO:0000256" key="9">
    <source>
        <dbReference type="ARBA" id="ARBA00022837"/>
    </source>
</evidence>
<evidence type="ECO:0000256" key="5">
    <source>
        <dbReference type="ARBA" id="ARBA00022525"/>
    </source>
</evidence>
<feature type="disulfide bond" evidence="24">
    <location>
        <begin position="73"/>
        <end position="120"/>
    </location>
</feature>
<evidence type="ECO:0000256" key="26">
    <source>
        <dbReference type="RuleBase" id="RU361236"/>
    </source>
</evidence>
<reference evidence="28 29" key="1">
    <citation type="submission" date="2018-10" db="EMBL/GenBank/DDBJ databases">
        <title>Improved assembly of the deer mouse Peromyscus maniculatus genome.</title>
        <authorList>
            <person name="Lassance J.-M."/>
            <person name="Hoekstra H.E."/>
        </authorList>
    </citation>
    <scope>NUCLEOTIDE SEQUENCE [LARGE SCALE GENOMIC DNA]</scope>
</reference>
<evidence type="ECO:0000256" key="2">
    <source>
        <dbReference type="ARBA" id="ARBA00007056"/>
    </source>
</evidence>
<dbReference type="GO" id="GO:0005509">
    <property type="term" value="F:calcium ion binding"/>
    <property type="evidence" value="ECO:0007669"/>
    <property type="project" value="InterPro"/>
</dbReference>
<dbReference type="PRINTS" id="PR00389">
    <property type="entry name" value="PHPHLIPASEA2"/>
</dbReference>
<comment type="catalytic activity">
    <reaction evidence="16">
        <text>1,2-ditetradecanoyl-sn-glycero-3-phosphocholine + H2O = 1-tetradecanoyl-sn-glycero-3-phosphocholine + tetradecanoate + H(+)</text>
        <dbReference type="Rhea" id="RHEA:54456"/>
        <dbReference type="ChEBI" id="CHEBI:15377"/>
        <dbReference type="ChEBI" id="CHEBI:15378"/>
        <dbReference type="ChEBI" id="CHEBI:30807"/>
        <dbReference type="ChEBI" id="CHEBI:45240"/>
        <dbReference type="ChEBI" id="CHEBI:64489"/>
    </reaction>
</comment>
<dbReference type="InterPro" id="IPR033113">
    <property type="entry name" value="PLA2_histidine"/>
</dbReference>
<evidence type="ECO:0000256" key="10">
    <source>
        <dbReference type="ARBA" id="ARBA00023098"/>
    </source>
</evidence>
<evidence type="ECO:0000256" key="15">
    <source>
        <dbReference type="ARBA" id="ARBA00048015"/>
    </source>
</evidence>
<dbReference type="GO" id="GO:0048146">
    <property type="term" value="P:positive regulation of fibroblast proliferation"/>
    <property type="evidence" value="ECO:0007669"/>
    <property type="project" value="TreeGrafter"/>
</dbReference>
<evidence type="ECO:0000313" key="28">
    <source>
        <dbReference type="Ensembl" id="ENSPEMP00000036945.1"/>
    </source>
</evidence>
<evidence type="ECO:0000256" key="16">
    <source>
        <dbReference type="ARBA" id="ARBA00048029"/>
    </source>
</evidence>
<evidence type="ECO:0000259" key="27">
    <source>
        <dbReference type="SMART" id="SM00085"/>
    </source>
</evidence>
<evidence type="ECO:0000256" key="3">
    <source>
        <dbReference type="ARBA" id="ARBA00013278"/>
    </source>
</evidence>
<evidence type="ECO:0000256" key="7">
    <source>
        <dbReference type="ARBA" id="ARBA00022801"/>
    </source>
</evidence>
<dbReference type="GO" id="GO:0006644">
    <property type="term" value="P:phospholipid metabolic process"/>
    <property type="evidence" value="ECO:0007669"/>
    <property type="project" value="InterPro"/>
</dbReference>
<keyword evidence="5 26" id="KW-0964">Secreted</keyword>
<keyword evidence="13" id="KW-1208">Phospholipid metabolism</keyword>
<feature type="disulfide bond" evidence="24">
    <location>
        <begin position="51"/>
        <end position="67"/>
    </location>
</feature>
<dbReference type="PANTHER" id="PTHR11716">
    <property type="entry name" value="PHOSPHOLIPASE A2 FAMILY MEMBER"/>
    <property type="match status" value="1"/>
</dbReference>
<evidence type="ECO:0000256" key="13">
    <source>
        <dbReference type="ARBA" id="ARBA00023264"/>
    </source>
</evidence>
<reference evidence="28" key="3">
    <citation type="submission" date="2025-09" db="UniProtKB">
        <authorList>
            <consortium name="Ensembl"/>
        </authorList>
    </citation>
    <scope>IDENTIFICATION</scope>
</reference>
<dbReference type="FunFam" id="1.20.90.10:FF:000011">
    <property type="entry name" value="Phospholipase A(2)"/>
    <property type="match status" value="1"/>
</dbReference>
<keyword evidence="26" id="KW-0732">Signal</keyword>
<keyword evidence="7 26" id="KW-0378">Hydrolase</keyword>
<evidence type="ECO:0000256" key="14">
    <source>
        <dbReference type="ARBA" id="ARBA00047535"/>
    </source>
</evidence>
<dbReference type="GO" id="GO:0050482">
    <property type="term" value="P:arachidonate secretion"/>
    <property type="evidence" value="ECO:0007669"/>
    <property type="project" value="InterPro"/>
</dbReference>
<feature type="signal peptide" evidence="26">
    <location>
        <begin position="1"/>
        <end position="16"/>
    </location>
</feature>
<dbReference type="PROSITE" id="PS00118">
    <property type="entry name" value="PA2_HIS"/>
    <property type="match status" value="1"/>
</dbReference>
<dbReference type="SUPFAM" id="SSF48619">
    <property type="entry name" value="Phospholipase A2, PLA2"/>
    <property type="match status" value="1"/>
</dbReference>
<accession>A0A8C8W7P4</accession>